<dbReference type="Proteomes" id="UP001352852">
    <property type="component" value="Unassembled WGS sequence"/>
</dbReference>
<gene>
    <name evidence="1" type="ORF">CHARACLAT_032287</name>
</gene>
<dbReference type="EMBL" id="JAHUTJ010054854">
    <property type="protein sequence ID" value="MED6285748.1"/>
    <property type="molecule type" value="Genomic_DNA"/>
</dbReference>
<keyword evidence="2" id="KW-1185">Reference proteome</keyword>
<sequence length="99" mass="10778">MGVIIANVNNNFIVFTLILSQQFQVGFDVARSGPCKHLTMVAGVSSATFLTMELPITTVGFSVSVSLSGENLLETQMGWWRPAGWDLGLCFLRNVTQPV</sequence>
<evidence type="ECO:0000313" key="2">
    <source>
        <dbReference type="Proteomes" id="UP001352852"/>
    </source>
</evidence>
<name>A0ABU7EHK1_9TELE</name>
<protein>
    <submittedName>
        <fullName evidence="1">Uncharacterized protein</fullName>
    </submittedName>
</protein>
<proteinExistence type="predicted"/>
<organism evidence="1 2">
    <name type="scientific">Characodon lateralis</name>
    <dbReference type="NCBI Taxonomy" id="208331"/>
    <lineage>
        <taxon>Eukaryota</taxon>
        <taxon>Metazoa</taxon>
        <taxon>Chordata</taxon>
        <taxon>Craniata</taxon>
        <taxon>Vertebrata</taxon>
        <taxon>Euteleostomi</taxon>
        <taxon>Actinopterygii</taxon>
        <taxon>Neopterygii</taxon>
        <taxon>Teleostei</taxon>
        <taxon>Neoteleostei</taxon>
        <taxon>Acanthomorphata</taxon>
        <taxon>Ovalentaria</taxon>
        <taxon>Atherinomorphae</taxon>
        <taxon>Cyprinodontiformes</taxon>
        <taxon>Goodeidae</taxon>
        <taxon>Characodon</taxon>
    </lineage>
</organism>
<reference evidence="1 2" key="1">
    <citation type="submission" date="2021-06" db="EMBL/GenBank/DDBJ databases">
        <authorList>
            <person name="Palmer J.M."/>
        </authorList>
    </citation>
    <scope>NUCLEOTIDE SEQUENCE [LARGE SCALE GENOMIC DNA]</scope>
    <source>
        <strain evidence="1 2">CL_MEX2019</strain>
        <tissue evidence="1">Muscle</tissue>
    </source>
</reference>
<comment type="caution">
    <text evidence="1">The sequence shown here is derived from an EMBL/GenBank/DDBJ whole genome shotgun (WGS) entry which is preliminary data.</text>
</comment>
<evidence type="ECO:0000313" key="1">
    <source>
        <dbReference type="EMBL" id="MED6285748.1"/>
    </source>
</evidence>
<accession>A0ABU7EHK1</accession>